<keyword evidence="1" id="KW-0472">Membrane</keyword>
<comment type="caution">
    <text evidence="2">The sequence shown here is derived from an EMBL/GenBank/DDBJ whole genome shotgun (WGS) entry which is preliminary data.</text>
</comment>
<dbReference type="PATRIC" id="fig|121290.4.peg.290"/>
<organism evidence="2 3">
    <name type="scientific">Hyphomicrobium sulfonivorans</name>
    <dbReference type="NCBI Taxonomy" id="121290"/>
    <lineage>
        <taxon>Bacteria</taxon>
        <taxon>Pseudomonadati</taxon>
        <taxon>Pseudomonadota</taxon>
        <taxon>Alphaproteobacteria</taxon>
        <taxon>Hyphomicrobiales</taxon>
        <taxon>Hyphomicrobiaceae</taxon>
        <taxon>Hyphomicrobium</taxon>
    </lineage>
</organism>
<feature type="transmembrane region" description="Helical" evidence="1">
    <location>
        <begin position="18"/>
        <end position="39"/>
    </location>
</feature>
<name>A0A109BCC1_HYPSL</name>
<evidence type="ECO:0008006" key="4">
    <source>
        <dbReference type="Google" id="ProtNLM"/>
    </source>
</evidence>
<dbReference type="Proteomes" id="UP000059074">
    <property type="component" value="Unassembled WGS sequence"/>
</dbReference>
<evidence type="ECO:0000313" key="2">
    <source>
        <dbReference type="EMBL" id="KWT66191.1"/>
    </source>
</evidence>
<gene>
    <name evidence="2" type="ORF">APY04_2387</name>
</gene>
<protein>
    <recommendedName>
        <fullName evidence="4">Transmembrane protein</fullName>
    </recommendedName>
</protein>
<reference evidence="2 3" key="1">
    <citation type="submission" date="2015-10" db="EMBL/GenBank/DDBJ databases">
        <title>Transcriptomic analysis of a linuron degrading triple-species bacterial consortium.</title>
        <authorList>
            <person name="Albers P."/>
        </authorList>
    </citation>
    <scope>NUCLEOTIDE SEQUENCE [LARGE SCALE GENOMIC DNA]</scope>
    <source>
        <strain evidence="2 3">WDL6</strain>
    </source>
</reference>
<evidence type="ECO:0000313" key="3">
    <source>
        <dbReference type="Proteomes" id="UP000059074"/>
    </source>
</evidence>
<dbReference type="EMBL" id="LMTR01000073">
    <property type="protein sequence ID" value="KWT66191.1"/>
    <property type="molecule type" value="Genomic_DNA"/>
</dbReference>
<sequence length="86" mass="9260">MLVIQNNGQTTVVSGWRAWLLLAGLVIGSIAGLILAAFFLVGAALIIGILLLVAIPVGVALSLYSRWRGQRAYVEPSTRLPPYENR</sequence>
<dbReference type="AlphaFoldDB" id="A0A109BCC1"/>
<keyword evidence="1" id="KW-1133">Transmembrane helix</keyword>
<keyword evidence="1" id="KW-0812">Transmembrane</keyword>
<proteinExistence type="predicted"/>
<feature type="transmembrane region" description="Helical" evidence="1">
    <location>
        <begin position="45"/>
        <end position="64"/>
    </location>
</feature>
<evidence type="ECO:0000256" key="1">
    <source>
        <dbReference type="SAM" id="Phobius"/>
    </source>
</evidence>
<keyword evidence="3" id="KW-1185">Reference proteome</keyword>
<accession>A0A109BCC1</accession>